<dbReference type="PANTHER" id="PTHR42930">
    <property type="entry name" value="PHOSPHATE-SPECIFIC TRANSPORT SYSTEM ACCESSORY PROTEIN PHOU"/>
    <property type="match status" value="1"/>
</dbReference>
<proteinExistence type="predicted"/>
<dbReference type="OrthoDB" id="40991at2157"/>
<dbReference type="RefSeq" id="WP_052884114.1">
    <property type="nucleotide sequence ID" value="NZ_CP009961.1"/>
</dbReference>
<dbReference type="Pfam" id="PF04014">
    <property type="entry name" value="MazE_antitoxin"/>
    <property type="match status" value="1"/>
</dbReference>
<dbReference type="InterPro" id="IPR037914">
    <property type="entry name" value="SpoVT-AbrB_sf"/>
</dbReference>
<dbReference type="PANTHER" id="PTHR42930:SF5">
    <property type="entry name" value="PHOSPHATE UPTAKE REGULATOR, PHOU"/>
    <property type="match status" value="1"/>
</dbReference>
<evidence type="ECO:0000313" key="3">
    <source>
        <dbReference type="Proteomes" id="UP000067434"/>
    </source>
</evidence>
<dbReference type="GeneID" id="25401447"/>
<evidence type="ECO:0000259" key="1">
    <source>
        <dbReference type="SMART" id="SM00966"/>
    </source>
</evidence>
<organism evidence="2 3">
    <name type="scientific">Infirmifilum uzonense</name>
    <dbReference type="NCBI Taxonomy" id="1550241"/>
    <lineage>
        <taxon>Archaea</taxon>
        <taxon>Thermoproteota</taxon>
        <taxon>Thermoprotei</taxon>
        <taxon>Thermofilales</taxon>
        <taxon>Thermofilaceae</taxon>
        <taxon>Infirmifilum</taxon>
    </lineage>
</organism>
<dbReference type="KEGG" id="thf:MA03_04410"/>
<dbReference type="STRING" id="1550241.MA03_04410"/>
<dbReference type="InterPro" id="IPR028366">
    <property type="entry name" value="PhoU"/>
</dbReference>
<dbReference type="Pfam" id="PF01895">
    <property type="entry name" value="PhoU"/>
    <property type="match status" value="1"/>
</dbReference>
<dbReference type="SMART" id="SM00966">
    <property type="entry name" value="SpoVT_AbrB"/>
    <property type="match status" value="1"/>
</dbReference>
<sequence length="317" mass="36558">MSTTRKLLKLGKTSLAVTLPREWVEKNSLREGDTLFLEEYDNYLLISPIMRREEFIEETKVLEAAQGDEDTVERMIIALYQAGYSSIKVVSTSGRVPLSLRETIRKTLKRLVGLEVFEEGSDYILLQMLANTASTEVPKVLNRMEVLILNSIKDLEEFVRTGDMSYLKDILERDEEVDKFYFLLSRQVNLSILYSWYLAKVGIPNKTLLLPIFNYGKTLERVGDVIVNIARIAHIVELSEEDIRVIREAFEAGIKAFKTGDEESKLVITKTYREYFEKFESSSLIDHLLGNIISLILDMLESRVELEVFSEFSSRKR</sequence>
<reference evidence="2 3" key="1">
    <citation type="journal article" date="2015" name="Stand. Genomic Sci.">
        <title>Complete genome sequence of and proposal of Thermofilum uzonense sp. nov. a novel hyperthermophilic crenarchaeon and emended description of the genus Thermofilum.</title>
        <authorList>
            <person name="Toshchakov S.V."/>
            <person name="Korzhenkov A.A."/>
            <person name="Samarov N.I."/>
            <person name="Mazunin I.O."/>
            <person name="Mozhey O.I."/>
            <person name="Shmyr I.S."/>
            <person name="Derbikova K.S."/>
            <person name="Taranov E.A."/>
            <person name="Dominova I.N."/>
            <person name="Bonch-Osmolovskaya E.A."/>
            <person name="Patrushev M.V."/>
            <person name="Podosokorskaya O.A."/>
            <person name="Kublanov I.V."/>
        </authorList>
    </citation>
    <scope>NUCLEOTIDE SEQUENCE [LARGE SCALE GENOMIC DNA]</scope>
    <source>
        <strain evidence="2 3">1807-2</strain>
    </source>
</reference>
<dbReference type="AlphaFoldDB" id="A0A0F7FHA3"/>
<protein>
    <recommendedName>
        <fullName evidence="1">SpoVT-AbrB domain-containing protein</fullName>
    </recommendedName>
</protein>
<dbReference type="Proteomes" id="UP000067434">
    <property type="component" value="Chromosome"/>
</dbReference>
<gene>
    <name evidence="2" type="ORF">MA03_04410</name>
</gene>
<dbReference type="InterPro" id="IPR038078">
    <property type="entry name" value="PhoU-like_sf"/>
</dbReference>
<dbReference type="PATRIC" id="fig|1550241.5.peg.937"/>
<dbReference type="InterPro" id="IPR026022">
    <property type="entry name" value="PhoU_dom"/>
</dbReference>
<dbReference type="GO" id="GO:0045936">
    <property type="term" value="P:negative regulation of phosphate metabolic process"/>
    <property type="evidence" value="ECO:0007669"/>
    <property type="project" value="InterPro"/>
</dbReference>
<evidence type="ECO:0000313" key="2">
    <source>
        <dbReference type="EMBL" id="AKG38674.1"/>
    </source>
</evidence>
<dbReference type="Gene3D" id="1.20.58.220">
    <property type="entry name" value="Phosphate transport system protein phou homolog 2, domain 2"/>
    <property type="match status" value="1"/>
</dbReference>
<dbReference type="SUPFAM" id="SSF89447">
    <property type="entry name" value="AbrB/MazE/MraZ-like"/>
    <property type="match status" value="1"/>
</dbReference>
<name>A0A0F7FHA3_9CREN</name>
<dbReference type="GO" id="GO:0003677">
    <property type="term" value="F:DNA binding"/>
    <property type="evidence" value="ECO:0007669"/>
    <property type="project" value="InterPro"/>
</dbReference>
<dbReference type="InterPro" id="IPR007159">
    <property type="entry name" value="SpoVT-AbrB_dom"/>
</dbReference>
<dbReference type="HOGENOM" id="CLU_069302_1_0_2"/>
<dbReference type="GO" id="GO:0030643">
    <property type="term" value="P:intracellular phosphate ion homeostasis"/>
    <property type="evidence" value="ECO:0007669"/>
    <property type="project" value="InterPro"/>
</dbReference>
<dbReference type="EMBL" id="CP009961">
    <property type="protein sequence ID" value="AKG38674.1"/>
    <property type="molecule type" value="Genomic_DNA"/>
</dbReference>
<accession>A0A0F7FHA3</accession>
<feature type="domain" description="SpoVT-AbrB" evidence="1">
    <location>
        <begin position="9"/>
        <end position="54"/>
    </location>
</feature>
<dbReference type="SUPFAM" id="SSF109755">
    <property type="entry name" value="PhoU-like"/>
    <property type="match status" value="1"/>
</dbReference>
<keyword evidence="3" id="KW-1185">Reference proteome</keyword>